<dbReference type="Pfam" id="PF01066">
    <property type="entry name" value="CDP-OH_P_transf"/>
    <property type="match status" value="1"/>
</dbReference>
<reference evidence="8 9" key="1">
    <citation type="submission" date="2017-03" db="EMBL/GenBank/DDBJ databases">
        <title>An alternative strategy for trypanosome survival in the mammalian bloodstream revealed through genome and transcriptome analysis of the ubiquitous bovine parasite Trypanosoma (Megatrypanum) theileri.</title>
        <authorList>
            <person name="Kelly S."/>
            <person name="Ivens A."/>
            <person name="Mott A."/>
            <person name="O'Neill E."/>
            <person name="Emms D."/>
            <person name="Macleod O."/>
            <person name="Voorheis P."/>
            <person name="Matthews J."/>
            <person name="Matthews K."/>
            <person name="Carrington M."/>
        </authorList>
    </citation>
    <scope>NUCLEOTIDE SEQUENCE [LARGE SCALE GENOMIC DNA]</scope>
    <source>
        <strain evidence="8">Edinburgh</strain>
    </source>
</reference>
<dbReference type="PIRSF" id="PIRSF015665">
    <property type="entry name" value="CHOPT"/>
    <property type="match status" value="1"/>
</dbReference>
<keyword evidence="3 5" id="KW-0808">Transferase</keyword>
<proteinExistence type="inferred from homology"/>
<organism evidence="8 9">
    <name type="scientific">Trypanosoma theileri</name>
    <dbReference type="NCBI Taxonomy" id="67003"/>
    <lineage>
        <taxon>Eukaryota</taxon>
        <taxon>Discoba</taxon>
        <taxon>Euglenozoa</taxon>
        <taxon>Kinetoplastea</taxon>
        <taxon>Metakinetoplastina</taxon>
        <taxon>Trypanosomatida</taxon>
        <taxon>Trypanosomatidae</taxon>
        <taxon>Trypanosoma</taxon>
    </lineage>
</organism>
<feature type="region of interest" description="Disordered" evidence="6">
    <location>
        <begin position="1"/>
        <end position="46"/>
    </location>
</feature>
<evidence type="ECO:0000256" key="7">
    <source>
        <dbReference type="SAM" id="Phobius"/>
    </source>
</evidence>
<feature type="transmembrane region" description="Helical" evidence="7">
    <location>
        <begin position="232"/>
        <end position="250"/>
    </location>
</feature>
<comment type="subcellular location">
    <subcellularLocation>
        <location evidence="1">Membrane</location>
    </subcellularLocation>
</comment>
<dbReference type="GO" id="GO:0016780">
    <property type="term" value="F:phosphotransferase activity, for other substituted phosphate groups"/>
    <property type="evidence" value="ECO:0007669"/>
    <property type="project" value="InterPro"/>
</dbReference>
<feature type="transmembrane region" description="Helical" evidence="7">
    <location>
        <begin position="195"/>
        <end position="212"/>
    </location>
</feature>
<gene>
    <name evidence="8" type="ORF">TM35_000342340</name>
</gene>
<name>A0A1X0NLI0_9TRYP</name>
<evidence type="ECO:0000256" key="3">
    <source>
        <dbReference type="ARBA" id="ARBA00022679"/>
    </source>
</evidence>
<dbReference type="EMBL" id="NBCO01000034">
    <property type="protein sequence ID" value="ORC85622.1"/>
    <property type="molecule type" value="Genomic_DNA"/>
</dbReference>
<dbReference type="GO" id="GO:0016020">
    <property type="term" value="C:membrane"/>
    <property type="evidence" value="ECO:0007669"/>
    <property type="project" value="UniProtKB-SubCell"/>
</dbReference>
<dbReference type="InterPro" id="IPR000462">
    <property type="entry name" value="CDP-OH_P_trans"/>
</dbReference>
<comment type="caution">
    <text evidence="8">The sequence shown here is derived from an EMBL/GenBank/DDBJ whole genome shotgun (WGS) entry which is preliminary data.</text>
</comment>
<feature type="compositionally biased region" description="Low complexity" evidence="6">
    <location>
        <begin position="16"/>
        <end position="46"/>
    </location>
</feature>
<dbReference type="Gene3D" id="1.20.120.1760">
    <property type="match status" value="1"/>
</dbReference>
<dbReference type="InterPro" id="IPR048254">
    <property type="entry name" value="CDP_ALCOHOL_P_TRANSF_CS"/>
</dbReference>
<keyword evidence="9" id="KW-1185">Reference proteome</keyword>
<dbReference type="PANTHER" id="PTHR10414:SF37">
    <property type="entry name" value="BB IN A BOXCAR, ISOFORM C"/>
    <property type="match status" value="1"/>
</dbReference>
<feature type="transmembrane region" description="Helical" evidence="7">
    <location>
        <begin position="372"/>
        <end position="394"/>
    </location>
</feature>
<dbReference type="STRING" id="67003.A0A1X0NLI0"/>
<dbReference type="VEuPathDB" id="TriTrypDB:TM35_000342340"/>
<feature type="transmembrane region" description="Helical" evidence="7">
    <location>
        <begin position="279"/>
        <end position="300"/>
    </location>
</feature>
<keyword evidence="4 7" id="KW-0472">Membrane</keyword>
<dbReference type="RefSeq" id="XP_028879688.1">
    <property type="nucleotide sequence ID" value="XM_029029132.1"/>
</dbReference>
<evidence type="ECO:0000313" key="8">
    <source>
        <dbReference type="EMBL" id="ORC85622.1"/>
    </source>
</evidence>
<keyword evidence="7" id="KW-1133">Transmembrane helix</keyword>
<evidence type="ECO:0000256" key="1">
    <source>
        <dbReference type="ARBA" id="ARBA00004370"/>
    </source>
</evidence>
<evidence type="ECO:0000256" key="6">
    <source>
        <dbReference type="SAM" id="MobiDB-lite"/>
    </source>
</evidence>
<feature type="transmembrane region" description="Helical" evidence="7">
    <location>
        <begin position="419"/>
        <end position="442"/>
    </location>
</feature>
<accession>A0A1X0NLI0</accession>
<dbReference type="Proteomes" id="UP000192257">
    <property type="component" value="Unassembled WGS sequence"/>
</dbReference>
<evidence type="ECO:0000256" key="5">
    <source>
        <dbReference type="RuleBase" id="RU003750"/>
    </source>
</evidence>
<feature type="transmembrane region" description="Helical" evidence="7">
    <location>
        <begin position="257"/>
        <end position="273"/>
    </location>
</feature>
<evidence type="ECO:0000256" key="2">
    <source>
        <dbReference type="ARBA" id="ARBA00010441"/>
    </source>
</evidence>
<keyword evidence="7" id="KW-0812">Transmembrane</keyword>
<dbReference type="InterPro" id="IPR014472">
    <property type="entry name" value="CHOPT"/>
</dbReference>
<dbReference type="GeneID" id="39988912"/>
<dbReference type="PANTHER" id="PTHR10414">
    <property type="entry name" value="ETHANOLAMINEPHOSPHOTRANSFERASE"/>
    <property type="match status" value="1"/>
</dbReference>
<feature type="transmembrane region" description="Helical" evidence="7">
    <location>
        <begin position="341"/>
        <end position="360"/>
    </location>
</feature>
<dbReference type="OrthoDB" id="196717at2759"/>
<protein>
    <submittedName>
        <fullName evidence="8">Aminoalcohol phosphotransferase</fullName>
    </submittedName>
</protein>
<evidence type="ECO:0000256" key="4">
    <source>
        <dbReference type="ARBA" id="ARBA00023136"/>
    </source>
</evidence>
<sequence length="452" mass="50422">MNSTSSRGPISGGAGSNNNSSSSVNNLNNINNINSGNNGGVRRSSRRVSLNPRVHEHIPPEYLPNLSKYKYSGSDSSIIGRYIMQPYWNFIVSLVPMTVAPNAITLTGFCIGVSSSLLVMFFYFFCDAVYPPWVWYYAAAALFIYQTLDAIDGKQARRTQMCGPLGELFDHGCDAFLTPLVQVNISCALNVSNEMAFVFCTLSSCVLFAAIWEQFSTGSLDLGRINGPTEGILLACSIFLITGWYSTSIWDLTVIGPYEIVLPSLFGGGLFVISTIRSLFFVFFLISSALTIGTNILHVVQRPSVHTRGIPFLVAFPMFLILVLHVILFFTYSFIHDRYPFAFELSFGFLTSYTVTRMTVARLCAMPYNLFNGFYLISLFITLGALIVHMYFGWIENKYLKPSLGSAMVGLSALGVWQYLHMILSLFTQISYFFNIPILSIASQKERDMKRD</sequence>
<dbReference type="GO" id="GO:0008654">
    <property type="term" value="P:phospholipid biosynthetic process"/>
    <property type="evidence" value="ECO:0007669"/>
    <property type="project" value="InterPro"/>
</dbReference>
<evidence type="ECO:0000313" key="9">
    <source>
        <dbReference type="Proteomes" id="UP000192257"/>
    </source>
</evidence>
<dbReference type="InterPro" id="IPR043130">
    <property type="entry name" value="CDP-OH_PTrfase_TM_dom"/>
</dbReference>
<comment type="similarity">
    <text evidence="2 5">Belongs to the CDP-alcohol phosphatidyltransferase class-I family.</text>
</comment>
<feature type="transmembrane region" description="Helical" evidence="7">
    <location>
        <begin position="312"/>
        <end position="335"/>
    </location>
</feature>
<feature type="transmembrane region" description="Helical" evidence="7">
    <location>
        <begin position="130"/>
        <end position="148"/>
    </location>
</feature>
<dbReference type="PROSITE" id="PS00379">
    <property type="entry name" value="CDP_ALCOHOL_P_TRANSF"/>
    <property type="match status" value="1"/>
</dbReference>
<dbReference type="AlphaFoldDB" id="A0A1X0NLI0"/>